<comment type="caution">
    <text evidence="1">The sequence shown here is derived from an EMBL/GenBank/DDBJ whole genome shotgun (WGS) entry which is preliminary data.</text>
</comment>
<keyword evidence="2" id="KW-1185">Reference proteome</keyword>
<proteinExistence type="predicted"/>
<reference evidence="1" key="1">
    <citation type="journal article" date="2023" name="Science">
        <title>Genome structures resolve the early diversification of teleost fishes.</title>
        <authorList>
            <person name="Parey E."/>
            <person name="Louis A."/>
            <person name="Montfort J."/>
            <person name="Bouchez O."/>
            <person name="Roques C."/>
            <person name="Iampietro C."/>
            <person name="Lluch J."/>
            <person name="Castinel A."/>
            <person name="Donnadieu C."/>
            <person name="Desvignes T."/>
            <person name="Floi Bucao C."/>
            <person name="Jouanno E."/>
            <person name="Wen M."/>
            <person name="Mejri S."/>
            <person name="Dirks R."/>
            <person name="Jansen H."/>
            <person name="Henkel C."/>
            <person name="Chen W.J."/>
            <person name="Zahm M."/>
            <person name="Cabau C."/>
            <person name="Klopp C."/>
            <person name="Thompson A.W."/>
            <person name="Robinson-Rechavi M."/>
            <person name="Braasch I."/>
            <person name="Lecointre G."/>
            <person name="Bobe J."/>
            <person name="Postlethwait J.H."/>
            <person name="Berthelot C."/>
            <person name="Roest Crollius H."/>
            <person name="Guiguen Y."/>
        </authorList>
    </citation>
    <scope>NUCLEOTIDE SEQUENCE</scope>
    <source>
        <strain evidence="1">NC1722</strain>
    </source>
</reference>
<gene>
    <name evidence="1" type="ORF">AAFF_G00263020</name>
</gene>
<evidence type="ECO:0000313" key="2">
    <source>
        <dbReference type="Proteomes" id="UP001221898"/>
    </source>
</evidence>
<dbReference type="AlphaFoldDB" id="A0AAD7WTU9"/>
<name>A0AAD7WTU9_9TELE</name>
<evidence type="ECO:0000313" key="1">
    <source>
        <dbReference type="EMBL" id="KAJ8408074.1"/>
    </source>
</evidence>
<dbReference type="Proteomes" id="UP001221898">
    <property type="component" value="Unassembled WGS sequence"/>
</dbReference>
<organism evidence="1 2">
    <name type="scientific">Aldrovandia affinis</name>
    <dbReference type="NCBI Taxonomy" id="143900"/>
    <lineage>
        <taxon>Eukaryota</taxon>
        <taxon>Metazoa</taxon>
        <taxon>Chordata</taxon>
        <taxon>Craniata</taxon>
        <taxon>Vertebrata</taxon>
        <taxon>Euteleostomi</taxon>
        <taxon>Actinopterygii</taxon>
        <taxon>Neopterygii</taxon>
        <taxon>Teleostei</taxon>
        <taxon>Notacanthiformes</taxon>
        <taxon>Halosauridae</taxon>
        <taxon>Aldrovandia</taxon>
    </lineage>
</organism>
<accession>A0AAD7WTU9</accession>
<protein>
    <submittedName>
        <fullName evidence="1">Uncharacterized protein</fullName>
    </submittedName>
</protein>
<dbReference type="EMBL" id="JAINUG010000036">
    <property type="protein sequence ID" value="KAJ8408074.1"/>
    <property type="molecule type" value="Genomic_DNA"/>
</dbReference>
<sequence length="86" mass="9279">MCRSPDGRRLPALEWQWQGRSWKCCLEGAGLGTAPPSNREVELQAAVCQQNGWGSDTLLLGLMKPPAARCCLSPSRAPCLHSSTAL</sequence>